<organism evidence="1 2">
    <name type="scientific">Ophiocordyceps sinensis</name>
    <dbReference type="NCBI Taxonomy" id="72228"/>
    <lineage>
        <taxon>Eukaryota</taxon>
        <taxon>Fungi</taxon>
        <taxon>Dikarya</taxon>
        <taxon>Ascomycota</taxon>
        <taxon>Pezizomycotina</taxon>
        <taxon>Sordariomycetes</taxon>
        <taxon>Hypocreomycetidae</taxon>
        <taxon>Hypocreales</taxon>
        <taxon>Ophiocordycipitaceae</taxon>
        <taxon>Ophiocordyceps</taxon>
    </lineage>
</organism>
<keyword evidence="2" id="KW-1185">Reference proteome</keyword>
<dbReference type="AlphaFoldDB" id="A0A8H4PQU9"/>
<protein>
    <submittedName>
        <fullName evidence="1">Uncharacterized protein</fullName>
    </submittedName>
</protein>
<proteinExistence type="predicted"/>
<reference evidence="1 2" key="1">
    <citation type="journal article" date="2020" name="Genome Biol. Evol.">
        <title>A new high-quality draft genome assembly of the Chinese cordyceps Ophiocordyceps sinensis.</title>
        <authorList>
            <person name="Shu R."/>
            <person name="Zhang J."/>
            <person name="Meng Q."/>
            <person name="Zhang H."/>
            <person name="Zhou G."/>
            <person name="Li M."/>
            <person name="Wu P."/>
            <person name="Zhao Y."/>
            <person name="Chen C."/>
            <person name="Qin Q."/>
        </authorList>
    </citation>
    <scope>NUCLEOTIDE SEQUENCE [LARGE SCALE GENOMIC DNA]</scope>
    <source>
        <strain evidence="1 2">IOZ07</strain>
    </source>
</reference>
<dbReference type="Proteomes" id="UP000557566">
    <property type="component" value="Unassembled WGS sequence"/>
</dbReference>
<accession>A0A8H4PQU9</accession>
<evidence type="ECO:0000313" key="1">
    <source>
        <dbReference type="EMBL" id="KAF4508752.1"/>
    </source>
</evidence>
<gene>
    <name evidence="1" type="ORF">G6O67_005092</name>
</gene>
<evidence type="ECO:0000313" key="2">
    <source>
        <dbReference type="Proteomes" id="UP000557566"/>
    </source>
</evidence>
<dbReference type="EMBL" id="JAAVMX010000005">
    <property type="protein sequence ID" value="KAF4508752.1"/>
    <property type="molecule type" value="Genomic_DNA"/>
</dbReference>
<name>A0A8H4PQU9_9HYPO</name>
<sequence>MEAKRQEGKQWKRKGYWKRETTEELASGHATDDSPKSATRNQVLIACGHHNSTSLWHEIARGRDMGNLRRRWKRTLIVFSPPPNTRQCHHTAWKHLVPWDGALLPRDWGLSTCHSLPCIV</sequence>
<comment type="caution">
    <text evidence="1">The sequence shown here is derived from an EMBL/GenBank/DDBJ whole genome shotgun (WGS) entry which is preliminary data.</text>
</comment>